<accession>A0A5C6AD34</accession>
<gene>
    <name evidence="5" type="primary">fpr</name>
    <name evidence="5" type="ORF">Pla108_28620</name>
</gene>
<keyword evidence="3" id="KW-0547">Nucleotide-binding</keyword>
<sequence length="319" mass="35608">METPRLSDEEIAELRALHYNATLTHFSLVNDRLARLRVRLDEGKALGYEPGQYTTLGLGNWEPRHPEADPETHNEKTVRRLAKRAYSISCRLLNDDGSVAAAGDETEIEFYIALVTQAEKAPPAFTPRLFLRQVGDRLEMNPRPKGHFVLGDLKPTDNIVFASTGTGEAPHNAMLAKLLADGHEGRIASLCCVRYRADLGYLAEHHRLMEAYPQYRYVPLTTREKENRNVSEPGYTGAVYVQDLLGSATASAQLGFDLDPRTTKVFLCGNPAMIGIPHKDGHPEGRYPTPRGTVEALEALGFQADEPKKPGNIHYEKYW</sequence>
<dbReference type="CDD" id="cd06195">
    <property type="entry name" value="FNR1"/>
    <property type="match status" value="1"/>
</dbReference>
<dbReference type="GO" id="GO:0004324">
    <property type="term" value="F:ferredoxin-NADP+ reductase activity"/>
    <property type="evidence" value="ECO:0007669"/>
    <property type="project" value="UniProtKB-EC"/>
</dbReference>
<dbReference type="InterPro" id="IPR017938">
    <property type="entry name" value="Riboflavin_synthase-like_b-brl"/>
</dbReference>
<protein>
    <recommendedName>
        <fullName evidence="2">ferredoxin--NADP(+) reductase</fullName>
        <ecNumber evidence="2">1.18.1.2</ecNumber>
    </recommendedName>
</protein>
<dbReference type="PANTHER" id="PTHR47878:SF2">
    <property type="entry name" value="OXIDOREDUCTASE FAD_NAD(P)-BINDING DOMAIN PROTEIN"/>
    <property type="match status" value="1"/>
</dbReference>
<dbReference type="InterPro" id="IPR001433">
    <property type="entry name" value="OxRdtase_FAD/NAD-bd"/>
</dbReference>
<dbReference type="SUPFAM" id="SSF52343">
    <property type="entry name" value="Ferredoxin reductase-like, C-terminal NADP-linked domain"/>
    <property type="match status" value="1"/>
</dbReference>
<dbReference type="SUPFAM" id="SSF63380">
    <property type="entry name" value="Riboflavin synthase domain-like"/>
    <property type="match status" value="1"/>
</dbReference>
<dbReference type="PANTHER" id="PTHR47878">
    <property type="entry name" value="OXIDOREDUCTASE FAD/NAD(P)-BINDING DOMAIN PROTEIN"/>
    <property type="match status" value="1"/>
</dbReference>
<dbReference type="InterPro" id="IPR039261">
    <property type="entry name" value="FNR_nucleotide-bd"/>
</dbReference>
<dbReference type="RefSeq" id="WP_146445575.1">
    <property type="nucleotide sequence ID" value="NZ_SJPR01000003.1"/>
</dbReference>
<dbReference type="InterPro" id="IPR017927">
    <property type="entry name" value="FAD-bd_FR_type"/>
</dbReference>
<evidence type="ECO:0000256" key="1">
    <source>
        <dbReference type="ARBA" id="ARBA00008312"/>
    </source>
</evidence>
<keyword evidence="6" id="KW-1185">Reference proteome</keyword>
<proteinExistence type="inferred from homology"/>
<evidence type="ECO:0000313" key="5">
    <source>
        <dbReference type="EMBL" id="TWT97085.1"/>
    </source>
</evidence>
<dbReference type="InterPro" id="IPR051930">
    <property type="entry name" value="FNR_type-1"/>
</dbReference>
<organism evidence="5 6">
    <name type="scientific">Botrimarina colliarenosi</name>
    <dbReference type="NCBI Taxonomy" id="2528001"/>
    <lineage>
        <taxon>Bacteria</taxon>
        <taxon>Pseudomonadati</taxon>
        <taxon>Planctomycetota</taxon>
        <taxon>Planctomycetia</taxon>
        <taxon>Pirellulales</taxon>
        <taxon>Lacipirellulaceae</taxon>
        <taxon>Botrimarina</taxon>
    </lineage>
</organism>
<keyword evidence="5" id="KW-0560">Oxidoreductase</keyword>
<dbReference type="EC" id="1.18.1.2" evidence="2"/>
<evidence type="ECO:0000259" key="4">
    <source>
        <dbReference type="PROSITE" id="PS51384"/>
    </source>
</evidence>
<dbReference type="OrthoDB" id="9784483at2"/>
<dbReference type="InterPro" id="IPR033892">
    <property type="entry name" value="FNR_bac"/>
</dbReference>
<dbReference type="Proteomes" id="UP000317421">
    <property type="component" value="Unassembled WGS sequence"/>
</dbReference>
<dbReference type="Gene3D" id="3.40.50.80">
    <property type="entry name" value="Nucleotide-binding domain of ferredoxin-NADP reductase (FNR) module"/>
    <property type="match status" value="1"/>
</dbReference>
<reference evidence="5 6" key="1">
    <citation type="submission" date="2019-02" db="EMBL/GenBank/DDBJ databases">
        <title>Deep-cultivation of Planctomycetes and their phenomic and genomic characterization uncovers novel biology.</title>
        <authorList>
            <person name="Wiegand S."/>
            <person name="Jogler M."/>
            <person name="Boedeker C."/>
            <person name="Pinto D."/>
            <person name="Vollmers J."/>
            <person name="Rivas-Marin E."/>
            <person name="Kohn T."/>
            <person name="Peeters S.H."/>
            <person name="Heuer A."/>
            <person name="Rast P."/>
            <person name="Oberbeckmann S."/>
            <person name="Bunk B."/>
            <person name="Jeske O."/>
            <person name="Meyerdierks A."/>
            <person name="Storesund J.E."/>
            <person name="Kallscheuer N."/>
            <person name="Luecker S."/>
            <person name="Lage O.M."/>
            <person name="Pohl T."/>
            <person name="Merkel B.J."/>
            <person name="Hornburger P."/>
            <person name="Mueller R.-W."/>
            <person name="Bruemmer F."/>
            <person name="Labrenz M."/>
            <person name="Spormann A.M."/>
            <person name="Op Den Camp H."/>
            <person name="Overmann J."/>
            <person name="Amann R."/>
            <person name="Jetten M.S.M."/>
            <person name="Mascher T."/>
            <person name="Medema M.H."/>
            <person name="Devos D.P."/>
            <person name="Kaster A.-K."/>
            <person name="Ovreas L."/>
            <person name="Rohde M."/>
            <person name="Galperin M.Y."/>
            <person name="Jogler C."/>
        </authorList>
    </citation>
    <scope>NUCLEOTIDE SEQUENCE [LARGE SCALE GENOMIC DNA]</scope>
    <source>
        <strain evidence="5 6">Pla108</strain>
    </source>
</reference>
<dbReference type="PROSITE" id="PS51384">
    <property type="entry name" value="FAD_FR"/>
    <property type="match status" value="1"/>
</dbReference>
<evidence type="ECO:0000256" key="3">
    <source>
        <dbReference type="ARBA" id="ARBA00022741"/>
    </source>
</evidence>
<comment type="similarity">
    <text evidence="1">Belongs to the ferredoxin--NADP reductase type 1 family.</text>
</comment>
<dbReference type="Pfam" id="PF00175">
    <property type="entry name" value="NAD_binding_1"/>
    <property type="match status" value="1"/>
</dbReference>
<dbReference type="Gene3D" id="2.40.30.10">
    <property type="entry name" value="Translation factors"/>
    <property type="match status" value="1"/>
</dbReference>
<dbReference type="EMBL" id="SJPR01000003">
    <property type="protein sequence ID" value="TWT97085.1"/>
    <property type="molecule type" value="Genomic_DNA"/>
</dbReference>
<evidence type="ECO:0000256" key="2">
    <source>
        <dbReference type="ARBA" id="ARBA00013223"/>
    </source>
</evidence>
<feature type="domain" description="FAD-binding FR-type" evidence="4">
    <location>
        <begin position="4"/>
        <end position="151"/>
    </location>
</feature>
<evidence type="ECO:0000313" key="6">
    <source>
        <dbReference type="Proteomes" id="UP000317421"/>
    </source>
</evidence>
<comment type="caution">
    <text evidence="5">The sequence shown here is derived from an EMBL/GenBank/DDBJ whole genome shotgun (WGS) entry which is preliminary data.</text>
</comment>
<dbReference type="AlphaFoldDB" id="A0A5C6AD34"/>
<dbReference type="GO" id="GO:0000166">
    <property type="term" value="F:nucleotide binding"/>
    <property type="evidence" value="ECO:0007669"/>
    <property type="project" value="UniProtKB-KW"/>
</dbReference>
<name>A0A5C6AD34_9BACT</name>